<accession>A0A7S3IW13</accession>
<protein>
    <submittedName>
        <fullName evidence="2">Uncharacterized protein</fullName>
    </submittedName>
</protein>
<dbReference type="AlphaFoldDB" id="A0A7S3IW13"/>
<feature type="transmembrane region" description="Helical" evidence="1">
    <location>
        <begin position="510"/>
        <end position="529"/>
    </location>
</feature>
<reference evidence="2" key="1">
    <citation type="submission" date="2021-01" db="EMBL/GenBank/DDBJ databases">
        <authorList>
            <person name="Corre E."/>
            <person name="Pelletier E."/>
            <person name="Niang G."/>
            <person name="Scheremetjew M."/>
            <person name="Finn R."/>
            <person name="Kale V."/>
            <person name="Holt S."/>
            <person name="Cochrane G."/>
            <person name="Meng A."/>
            <person name="Brown T."/>
            <person name="Cohen L."/>
        </authorList>
    </citation>
    <scope>NUCLEOTIDE SEQUENCE</scope>
    <source>
        <strain evidence="2">S3</strain>
    </source>
</reference>
<dbReference type="EMBL" id="HBIH01032019">
    <property type="protein sequence ID" value="CAE0332148.1"/>
    <property type="molecule type" value="Transcribed_RNA"/>
</dbReference>
<evidence type="ECO:0000256" key="1">
    <source>
        <dbReference type="SAM" id="Phobius"/>
    </source>
</evidence>
<evidence type="ECO:0000313" key="2">
    <source>
        <dbReference type="EMBL" id="CAE0332148.1"/>
    </source>
</evidence>
<feature type="transmembrane region" description="Helical" evidence="1">
    <location>
        <begin position="432"/>
        <end position="458"/>
    </location>
</feature>
<keyword evidence="1" id="KW-0812">Transmembrane</keyword>
<feature type="transmembrane region" description="Helical" evidence="1">
    <location>
        <begin position="311"/>
        <end position="334"/>
    </location>
</feature>
<feature type="transmembrane region" description="Helical" evidence="1">
    <location>
        <begin position="237"/>
        <end position="260"/>
    </location>
</feature>
<feature type="transmembrane region" description="Helical" evidence="1">
    <location>
        <begin position="280"/>
        <end position="304"/>
    </location>
</feature>
<feature type="transmembrane region" description="Helical" evidence="1">
    <location>
        <begin position="470"/>
        <end position="490"/>
    </location>
</feature>
<feature type="transmembrane region" description="Helical" evidence="1">
    <location>
        <begin position="111"/>
        <end position="134"/>
    </location>
</feature>
<gene>
    <name evidence="2" type="ORF">SINC0208_LOCUS12784</name>
</gene>
<sequence>MVVLQVGSRGGVAHVLFDVSDKSVVEQAAHQLVGSGSVGSSVSGDRDASGSGGPHITELLLERASSSSHLALVLGNLLGLKALSSLLSSLVSGSLGLLSLLEGGSLVLEGFLMSLLLLLLSSLLLLGLSAGLSLKPGHLGLGLLLSISSEVLPVMSILLSLSLLLLSSGSSLLGDSRLSFLPLNLLFKILSSVESMLSLLLSFLEGLLGSSSLLPGGSHVSLGLGKLLSLLGLEESILGGLLCLLPLISLLLESSSLFLFRFLLSSKRIFGSVSLSSQSISLLVGSLSGLFGGFDLLLAVGSFLSLLGLTLGASLGTLSFLLGHSSFIGAFLSLNSLSDLGFHGSLESLSLGPLGFGFGGLLSGFHLLSSLSLGGFLGKAVGLLSSSELLIGLLLLDSLALLLSGQLSSFGISSSLLLSKGSRNGGLDGGLSLSFGLLEGSLLSGGILQCLSILLSLVSSGLLSSSFSLLSLRFLGLLGSLGLLLGLLSISSGQGSGSILLSLGLGSISFSLGLLLGLFVGSGISLLLSSRESGSLGSFDLGSVNLGLGSRSSFSCLLLVLDTPPVLLDILSFLDSVQFLIFITVASLVFPRDGVHIFEVLGRASDVRGLVRVVHGEVAFGHRVEVLGHLSLSGFSVLRAEEHPTITHAVAALVTAVSGHVLGFGLTPALLALSRPGVGAELTSIAVGPVGGLLAEGLPVPQLFEGGNSLVCVGSIQSTVPESTSALAGGQVGVTAEPRLLPALVLCQGTVSGLESLLGEVIPGEFLGVGALLTEFMLERGASIKIFLGLNSSQVLAALGVPALKQSD</sequence>
<feature type="transmembrane region" description="Helical" evidence="1">
    <location>
        <begin position="141"/>
        <end position="165"/>
    </location>
</feature>
<keyword evidence="1" id="KW-0472">Membrane</keyword>
<feature type="transmembrane region" description="Helical" evidence="1">
    <location>
        <begin position="389"/>
        <end position="412"/>
    </location>
</feature>
<feature type="transmembrane region" description="Helical" evidence="1">
    <location>
        <begin position="70"/>
        <end position="91"/>
    </location>
</feature>
<name>A0A7S3IW13_9SPIT</name>
<feature type="transmembrane region" description="Helical" evidence="1">
    <location>
        <begin position="354"/>
        <end position="377"/>
    </location>
</feature>
<organism evidence="2">
    <name type="scientific">Strombidium inclinatum</name>
    <dbReference type="NCBI Taxonomy" id="197538"/>
    <lineage>
        <taxon>Eukaryota</taxon>
        <taxon>Sar</taxon>
        <taxon>Alveolata</taxon>
        <taxon>Ciliophora</taxon>
        <taxon>Intramacronucleata</taxon>
        <taxon>Spirotrichea</taxon>
        <taxon>Oligotrichia</taxon>
        <taxon>Strombidiidae</taxon>
        <taxon>Strombidium</taxon>
    </lineage>
</organism>
<keyword evidence="1" id="KW-1133">Transmembrane helix</keyword>
<proteinExistence type="predicted"/>